<keyword evidence="1" id="KW-0472">Membrane</keyword>
<dbReference type="Proteomes" id="UP001589833">
    <property type="component" value="Unassembled WGS sequence"/>
</dbReference>
<sequence>MKRRYWIGINIFVAVIVLYVGLNLLEPGYAVKPPAELSFNHPIEHEMNDVLGYDIWGLSVSEKEAKGEMDPSMLSLHNGAVKIDAAFVEKGRDLFYEKTFNNEVYITDVLGVLDGPLSIMNIGKAVLQARKEGTDNLKVELAEDAIEGGREFKKGEVMETGLDVPKGAFGPLGMPIKFKEGRLKAGVTCAACHATVDRETGKVIEGAPNADFDAGLILALASNSTAYFTNTDVDAEKLKSFISEQEWVKEKERNGYVALPNVQALEDAVDRNLLQWPKGNFDSTMDLHQLVHLKG</sequence>
<protein>
    <recommendedName>
        <fullName evidence="4">Cytochrome c domain-containing protein</fullName>
    </recommendedName>
</protein>
<dbReference type="EMBL" id="JBHLTR010000006">
    <property type="protein sequence ID" value="MFC0558780.1"/>
    <property type="molecule type" value="Genomic_DNA"/>
</dbReference>
<accession>A0ABV6NDD6</accession>
<reference evidence="2 3" key="1">
    <citation type="submission" date="2024-09" db="EMBL/GenBank/DDBJ databases">
        <authorList>
            <person name="Sun Q."/>
            <person name="Mori K."/>
        </authorList>
    </citation>
    <scope>NUCLEOTIDE SEQUENCE [LARGE SCALE GENOMIC DNA]</scope>
    <source>
        <strain evidence="2 3">NCAIM B.02301</strain>
    </source>
</reference>
<keyword evidence="1" id="KW-0812">Transmembrane</keyword>
<evidence type="ECO:0000313" key="3">
    <source>
        <dbReference type="Proteomes" id="UP001589833"/>
    </source>
</evidence>
<evidence type="ECO:0000256" key="1">
    <source>
        <dbReference type="SAM" id="Phobius"/>
    </source>
</evidence>
<comment type="caution">
    <text evidence="2">The sequence shown here is derived from an EMBL/GenBank/DDBJ whole genome shotgun (WGS) entry which is preliminary data.</text>
</comment>
<evidence type="ECO:0008006" key="4">
    <source>
        <dbReference type="Google" id="ProtNLM"/>
    </source>
</evidence>
<evidence type="ECO:0000313" key="2">
    <source>
        <dbReference type="EMBL" id="MFC0558780.1"/>
    </source>
</evidence>
<feature type="transmembrane region" description="Helical" evidence="1">
    <location>
        <begin position="7"/>
        <end position="25"/>
    </location>
</feature>
<gene>
    <name evidence="2" type="ORF">ACFFH4_06920</name>
</gene>
<dbReference type="RefSeq" id="WP_273839646.1">
    <property type="nucleotide sequence ID" value="NZ_JAQQWT010000001.1"/>
</dbReference>
<proteinExistence type="predicted"/>
<keyword evidence="1" id="KW-1133">Transmembrane helix</keyword>
<organism evidence="2 3">
    <name type="scientific">Halalkalibacter alkalisediminis</name>
    <dbReference type="NCBI Taxonomy" id="935616"/>
    <lineage>
        <taxon>Bacteria</taxon>
        <taxon>Bacillati</taxon>
        <taxon>Bacillota</taxon>
        <taxon>Bacilli</taxon>
        <taxon>Bacillales</taxon>
        <taxon>Bacillaceae</taxon>
        <taxon>Halalkalibacter</taxon>
    </lineage>
</organism>
<keyword evidence="3" id="KW-1185">Reference proteome</keyword>
<name>A0ABV6NDD6_9BACI</name>